<keyword evidence="5" id="KW-1185">Reference proteome</keyword>
<evidence type="ECO:0000259" key="2">
    <source>
        <dbReference type="PROSITE" id="PS50033"/>
    </source>
</evidence>
<dbReference type="Pfam" id="PF08059">
    <property type="entry name" value="SEP"/>
    <property type="match status" value="1"/>
</dbReference>
<accession>A0A1Y1WD07</accession>
<reference evidence="4 5" key="1">
    <citation type="submission" date="2016-07" db="EMBL/GenBank/DDBJ databases">
        <title>Pervasive Adenine N6-methylation of Active Genes in Fungi.</title>
        <authorList>
            <consortium name="DOE Joint Genome Institute"/>
            <person name="Mondo S.J."/>
            <person name="Dannebaum R.O."/>
            <person name="Kuo R.C."/>
            <person name="Labutti K."/>
            <person name="Haridas S."/>
            <person name="Kuo A."/>
            <person name="Salamov A."/>
            <person name="Ahrendt S.R."/>
            <person name="Lipzen A."/>
            <person name="Sullivan W."/>
            <person name="Andreopoulos W.B."/>
            <person name="Clum A."/>
            <person name="Lindquist E."/>
            <person name="Daum C."/>
            <person name="Ramamoorthy G.K."/>
            <person name="Gryganskyi A."/>
            <person name="Culley D."/>
            <person name="Magnuson J.K."/>
            <person name="James T.Y."/>
            <person name="O'Malley M.A."/>
            <person name="Stajich J.E."/>
            <person name="Spatafora J.W."/>
            <person name="Visel A."/>
            <person name="Grigoriev I.V."/>
        </authorList>
    </citation>
    <scope>NUCLEOTIDE SEQUENCE [LARGE SCALE GENOMIC DNA]</scope>
    <source>
        <strain evidence="4 5">ATCC 12442</strain>
    </source>
</reference>
<dbReference type="STRING" id="61395.A0A1Y1WD07"/>
<feature type="domain" description="UBX" evidence="2">
    <location>
        <begin position="332"/>
        <end position="409"/>
    </location>
</feature>
<dbReference type="Proteomes" id="UP000193922">
    <property type="component" value="Unassembled WGS sequence"/>
</dbReference>
<dbReference type="SUPFAM" id="SSF46934">
    <property type="entry name" value="UBA-like"/>
    <property type="match status" value="1"/>
</dbReference>
<dbReference type="GO" id="GO:0007030">
    <property type="term" value="P:Golgi organization"/>
    <property type="evidence" value="ECO:0007669"/>
    <property type="project" value="TreeGrafter"/>
</dbReference>
<feature type="region of interest" description="Disordered" evidence="1">
    <location>
        <begin position="81"/>
        <end position="159"/>
    </location>
</feature>
<sequence>MGDSTSHDELIAQWLQVNPGTEDQARFYLEANNWDLNAALSNFYEEPPLSEGLPAQNHEDLALPQDPTHSAAAPVISAQTLGGGPIHAASSGTPPSNSAASSVPRRRYGSGSRIATLSSLGDEEENDDDDSQDWYAGGERSGMAVRPPPRSSDSNDEGGSLVDRILRRAAEGGAPPEPAAQPSEAGFSGRGRALGGADDDEYQPSEPSETEDDVAVRQLTFWRNGFSIGDGPLYNTEDPRNRQNLEAILQGRAPLDILNVRPGQQVEMRVVKRTGEDYTPPPSAPPQPFSGQGHRLGGISPPVTAAPASGGLFHRRTSSSSAKAAAPITLDPSQRTVQVQIRMADGTRIVAKVNPSHTIGDLRAYVLHERPAASARPFNFKTMMPPKVLDNDSATVEEAGIANAAIAQHFI</sequence>
<proteinExistence type="predicted"/>
<feature type="domain" description="SEP" evidence="3">
    <location>
        <begin position="214"/>
        <end position="279"/>
    </location>
</feature>
<dbReference type="GO" id="GO:0043130">
    <property type="term" value="F:ubiquitin binding"/>
    <property type="evidence" value="ECO:0007669"/>
    <property type="project" value="TreeGrafter"/>
</dbReference>
<dbReference type="Pfam" id="PF00789">
    <property type="entry name" value="UBX"/>
    <property type="match status" value="1"/>
</dbReference>
<comment type="caution">
    <text evidence="4">The sequence shown here is derived from an EMBL/GenBank/DDBJ whole genome shotgun (WGS) entry which is preliminary data.</text>
</comment>
<organism evidence="4 5">
    <name type="scientific">Linderina pennispora</name>
    <dbReference type="NCBI Taxonomy" id="61395"/>
    <lineage>
        <taxon>Eukaryota</taxon>
        <taxon>Fungi</taxon>
        <taxon>Fungi incertae sedis</taxon>
        <taxon>Zoopagomycota</taxon>
        <taxon>Kickxellomycotina</taxon>
        <taxon>Kickxellomycetes</taxon>
        <taxon>Kickxellales</taxon>
        <taxon>Kickxellaceae</taxon>
        <taxon>Linderina</taxon>
    </lineage>
</organism>
<dbReference type="SMART" id="SM00166">
    <property type="entry name" value="UBX"/>
    <property type="match status" value="1"/>
</dbReference>
<dbReference type="Gene3D" id="3.30.420.210">
    <property type="entry name" value="SEP domain"/>
    <property type="match status" value="1"/>
</dbReference>
<dbReference type="PANTHER" id="PTHR23333">
    <property type="entry name" value="UBX DOMAIN CONTAINING PROTEIN"/>
    <property type="match status" value="1"/>
</dbReference>
<evidence type="ECO:0000259" key="3">
    <source>
        <dbReference type="PROSITE" id="PS51399"/>
    </source>
</evidence>
<feature type="compositionally biased region" description="Acidic residues" evidence="1">
    <location>
        <begin position="197"/>
        <end position="213"/>
    </location>
</feature>
<dbReference type="GeneID" id="63803724"/>
<dbReference type="FunFam" id="3.30.420.210:FF:000002">
    <property type="entry name" value="UBX domain-containing protein 1"/>
    <property type="match status" value="1"/>
</dbReference>
<dbReference type="RefSeq" id="XP_040744926.1">
    <property type="nucleotide sequence ID" value="XM_040887076.1"/>
</dbReference>
<dbReference type="InterPro" id="IPR029071">
    <property type="entry name" value="Ubiquitin-like_domsf"/>
</dbReference>
<evidence type="ECO:0000313" key="4">
    <source>
        <dbReference type="EMBL" id="ORX71411.1"/>
    </source>
</evidence>
<dbReference type="CDD" id="cd14348">
    <property type="entry name" value="UBA_p47"/>
    <property type="match status" value="1"/>
</dbReference>
<feature type="compositionally biased region" description="Pro residues" evidence="1">
    <location>
        <begin position="279"/>
        <end position="288"/>
    </location>
</feature>
<feature type="compositionally biased region" description="Acidic residues" evidence="1">
    <location>
        <begin position="121"/>
        <end position="132"/>
    </location>
</feature>
<dbReference type="CDD" id="cd01770">
    <property type="entry name" value="UBX_UBXN2"/>
    <property type="match status" value="1"/>
</dbReference>
<dbReference type="Gene3D" id="1.10.8.10">
    <property type="entry name" value="DNA helicase RuvA subunit, C-terminal domain"/>
    <property type="match status" value="1"/>
</dbReference>
<dbReference type="PROSITE" id="PS50033">
    <property type="entry name" value="UBX"/>
    <property type="match status" value="1"/>
</dbReference>
<dbReference type="InterPro" id="IPR009060">
    <property type="entry name" value="UBA-like_sf"/>
</dbReference>
<protein>
    <submittedName>
        <fullName evidence="4">SEP-domain-containing protein</fullName>
    </submittedName>
</protein>
<dbReference type="GO" id="GO:0000045">
    <property type="term" value="P:autophagosome assembly"/>
    <property type="evidence" value="ECO:0007669"/>
    <property type="project" value="TreeGrafter"/>
</dbReference>
<dbReference type="GO" id="GO:0005634">
    <property type="term" value="C:nucleus"/>
    <property type="evidence" value="ECO:0007669"/>
    <property type="project" value="TreeGrafter"/>
</dbReference>
<name>A0A1Y1WD07_9FUNG</name>
<feature type="compositionally biased region" description="Polar residues" evidence="1">
    <location>
        <begin position="90"/>
        <end position="101"/>
    </location>
</feature>
<dbReference type="SMART" id="SM00553">
    <property type="entry name" value="SEP"/>
    <property type="match status" value="1"/>
</dbReference>
<evidence type="ECO:0000256" key="1">
    <source>
        <dbReference type="SAM" id="MobiDB-lite"/>
    </source>
</evidence>
<feature type="region of interest" description="Disordered" evidence="1">
    <location>
        <begin position="172"/>
        <end position="213"/>
    </location>
</feature>
<dbReference type="OrthoDB" id="25887at2759"/>
<dbReference type="InterPro" id="IPR036241">
    <property type="entry name" value="NSFL1C_SEP_dom_sf"/>
</dbReference>
<dbReference type="GO" id="GO:0005829">
    <property type="term" value="C:cytosol"/>
    <property type="evidence" value="ECO:0007669"/>
    <property type="project" value="TreeGrafter"/>
</dbReference>
<dbReference type="Pfam" id="PF14555">
    <property type="entry name" value="UBA_4"/>
    <property type="match status" value="1"/>
</dbReference>
<gene>
    <name evidence="4" type="ORF">DL89DRAFT_266416</name>
</gene>
<evidence type="ECO:0000313" key="5">
    <source>
        <dbReference type="Proteomes" id="UP000193922"/>
    </source>
</evidence>
<dbReference type="Gene3D" id="3.10.20.90">
    <property type="entry name" value="Phosphatidylinositol 3-kinase Catalytic Subunit, Chain A, domain 1"/>
    <property type="match status" value="1"/>
</dbReference>
<dbReference type="GO" id="GO:0061025">
    <property type="term" value="P:membrane fusion"/>
    <property type="evidence" value="ECO:0007669"/>
    <property type="project" value="TreeGrafter"/>
</dbReference>
<dbReference type="EMBL" id="MCFD01000004">
    <property type="protein sequence ID" value="ORX71411.1"/>
    <property type="molecule type" value="Genomic_DNA"/>
</dbReference>
<dbReference type="GO" id="GO:0043161">
    <property type="term" value="P:proteasome-mediated ubiquitin-dependent protein catabolic process"/>
    <property type="evidence" value="ECO:0007669"/>
    <property type="project" value="TreeGrafter"/>
</dbReference>
<dbReference type="InterPro" id="IPR012989">
    <property type="entry name" value="SEP_domain"/>
</dbReference>
<dbReference type="InterPro" id="IPR001012">
    <property type="entry name" value="UBX_dom"/>
</dbReference>
<dbReference type="PROSITE" id="PS51399">
    <property type="entry name" value="SEP"/>
    <property type="match status" value="1"/>
</dbReference>
<feature type="region of interest" description="Disordered" evidence="1">
    <location>
        <begin position="275"/>
        <end position="295"/>
    </location>
</feature>
<feature type="region of interest" description="Disordered" evidence="1">
    <location>
        <begin position="47"/>
        <end position="66"/>
    </location>
</feature>
<dbReference type="PANTHER" id="PTHR23333:SF20">
    <property type="entry name" value="NSFL1 COFACTOR P47"/>
    <property type="match status" value="1"/>
</dbReference>
<dbReference type="SUPFAM" id="SSF54236">
    <property type="entry name" value="Ubiquitin-like"/>
    <property type="match status" value="1"/>
</dbReference>
<dbReference type="SUPFAM" id="SSF102848">
    <property type="entry name" value="NSFL1 (p97 ATPase) cofactor p47, SEP domain"/>
    <property type="match status" value="1"/>
</dbReference>
<dbReference type="AlphaFoldDB" id="A0A1Y1WD07"/>
<dbReference type="GO" id="GO:0031468">
    <property type="term" value="P:nuclear membrane reassembly"/>
    <property type="evidence" value="ECO:0007669"/>
    <property type="project" value="TreeGrafter"/>
</dbReference>